<gene>
    <name evidence="7" type="primary">LOC117574777</name>
</gene>
<dbReference type="Proteomes" id="UP000515160">
    <property type="component" value="Chromosome 2R"/>
</dbReference>
<feature type="domain" description="MI" evidence="5">
    <location>
        <begin position="1721"/>
        <end position="1848"/>
    </location>
</feature>
<dbReference type="PANTHER" id="PTHR23253">
    <property type="entry name" value="EUKARYOTIC TRANSLATION INITIATION FACTOR 4 GAMMA"/>
    <property type="match status" value="1"/>
</dbReference>
<accession>A0A6P8ZCZ7</accession>
<feature type="region of interest" description="Disordered" evidence="4">
    <location>
        <begin position="1653"/>
        <end position="1714"/>
    </location>
</feature>
<dbReference type="Pfam" id="PF02847">
    <property type="entry name" value="MA3"/>
    <property type="match status" value="1"/>
</dbReference>
<evidence type="ECO:0000256" key="3">
    <source>
        <dbReference type="ARBA" id="ARBA00022917"/>
    </source>
</evidence>
<feature type="compositionally biased region" description="Low complexity" evidence="4">
    <location>
        <begin position="1677"/>
        <end position="1689"/>
    </location>
</feature>
<dbReference type="InterPro" id="IPR003891">
    <property type="entry name" value="Initiation_fac_eIF4g_MI"/>
</dbReference>
<feature type="compositionally biased region" description="Low complexity" evidence="4">
    <location>
        <begin position="40"/>
        <end position="83"/>
    </location>
</feature>
<feature type="region of interest" description="Disordered" evidence="4">
    <location>
        <begin position="310"/>
        <end position="392"/>
    </location>
</feature>
<evidence type="ECO:0000256" key="4">
    <source>
        <dbReference type="SAM" id="MobiDB-lite"/>
    </source>
</evidence>
<feature type="compositionally biased region" description="Polar residues" evidence="4">
    <location>
        <begin position="661"/>
        <end position="684"/>
    </location>
</feature>
<dbReference type="PANTHER" id="PTHR23253:SF78">
    <property type="entry name" value="EUKARYOTIC TRANSLATION INITIATION FACTOR 4G1, ISOFORM B-RELATED"/>
    <property type="match status" value="1"/>
</dbReference>
<dbReference type="OrthoDB" id="514777at2759"/>
<feature type="compositionally biased region" description="Low complexity" evidence="4">
    <location>
        <begin position="107"/>
        <end position="128"/>
    </location>
</feature>
<keyword evidence="6" id="KW-1185">Reference proteome</keyword>
<feature type="region of interest" description="Disordered" evidence="4">
    <location>
        <begin position="101"/>
        <end position="128"/>
    </location>
</feature>
<keyword evidence="2" id="KW-0396">Initiation factor</keyword>
<evidence type="ECO:0000256" key="1">
    <source>
        <dbReference type="ARBA" id="ARBA00005775"/>
    </source>
</evidence>
<feature type="region of interest" description="Disordered" evidence="4">
    <location>
        <begin position="1532"/>
        <end position="1637"/>
    </location>
</feature>
<feature type="region of interest" description="Disordered" evidence="4">
    <location>
        <begin position="1"/>
        <end position="83"/>
    </location>
</feature>
<feature type="compositionally biased region" description="Low complexity" evidence="4">
    <location>
        <begin position="729"/>
        <end position="777"/>
    </location>
</feature>
<evidence type="ECO:0000256" key="2">
    <source>
        <dbReference type="ARBA" id="ARBA00022540"/>
    </source>
</evidence>
<dbReference type="SMART" id="SM00544">
    <property type="entry name" value="MA3"/>
    <property type="match status" value="1"/>
</dbReference>
<dbReference type="InterPro" id="IPR003890">
    <property type="entry name" value="MIF4G-like_typ-3"/>
</dbReference>
<feature type="compositionally biased region" description="Basic residues" evidence="4">
    <location>
        <begin position="192"/>
        <end position="203"/>
    </location>
</feature>
<feature type="region of interest" description="Disordered" evidence="4">
    <location>
        <begin position="141"/>
        <end position="222"/>
    </location>
</feature>
<dbReference type="GO" id="GO:0003729">
    <property type="term" value="F:mRNA binding"/>
    <property type="evidence" value="ECO:0007669"/>
    <property type="project" value="TreeGrafter"/>
</dbReference>
<evidence type="ECO:0000313" key="6">
    <source>
        <dbReference type="Proteomes" id="UP000515160"/>
    </source>
</evidence>
<dbReference type="CTD" id="1982"/>
<dbReference type="SUPFAM" id="SSF48371">
    <property type="entry name" value="ARM repeat"/>
    <property type="match status" value="2"/>
</dbReference>
<sequence length="2096" mass="228804">MFMPTGGGGKGNRPQSTHQQQNNHQTQHQHSHPPHHHHQQQQQQQQNPQQQQQSQVQSPQQQQQSRISLLQQQQDQQQQPQAVIVPQPSSVSALNTLAGIHHHHHSTQQQQAQQQQQQQQQQLQQQHHLQQQPIIFYATQPPPQLPAAYASHAQQQQQQQHSSSSSSNGSNGGAALQLSGAASNATLGHAGPHGHAHAHHHHAAPPPHGPHGPHAHAHANGVLTPATSNTNLVRALSNSTLPPHFTPSAGLIAPGAGANGGQGSTTFMTAAFLPFNHPGQLIGAPSMGFPANGAAAAPAAGFYAAAPPPQKQQLAAGQQPGGGAQPTITYYHGTLPPTAAQLSANNGNANVSGSNPNSSSQRGSMRGGQRSTPPQQPSYFAPYGAAAPPPRPQLVNNAAAAAVTPILNTRNNAINGGAAFHLPPAYCPLGPPPNLTAAPQLMAAPTGGGPTGLHTYAPHLQSSSATAVGVGVGVGAVPGVTSSFSSTSLNTGQQLLAGGGGVADKVKERRHAIPIIHPVTQEDVMDPKSSVFNKKDSNCTLTSSSTGSDASIGHKTSQEVAIKVDHQMQTEVASKSAIVFSGQAAAAATMPLTDEDKVSVIVKDILANSGNPEEHLSFLQFNDVDNTSEHTPESSGGGSMDNYYNENAAGGNSMKPAAHFQESQKSKMQQRPKSANKQSTATPTSIATAVAEAVAGVGILGDIQRATMHHQQQQQQSAKSSTAELCPVSPSKGQKQQQQQKPIVQKQTQQQQQHQLQSHSQQPSTSSSSAASTPTHQPRLQPQMRATIGGIKAGAAATPTAVAATDMAAGATNTLSKKNQRKAQKRKELEKKKQKTTGPPTTTASSMSTASGSSSSTLTASSSNNMNAKTNAKGSSSSNTATTAAATSGAETSLIFVTTTKTTSGVAIAMPTTTDKLSATSNNSSLSFSLRDKQQPKEQQQPHDTELNFDSKEEKKHLANEEIVAKFLLKSCDDEQPSLVEPQLEFLNSSSSVCEEDSSNTSEKCTEKESSQTEEHNVDELKFGDFSEEVPTHHSSFICSSTWSSSQPPAEAPKSVDNVDCAPKRHSVTELPNSNISSKKSSPVHQAEKQEKLTQPKVSKVAAKSATAATPKFIRYNIEQLRELSKLSDSRKPPLVPCQKGDCIAQLFVSRQSQQQQQHHHGHNQHGQQYQQHTHDAMDYMSGKRGRGHGGHGLNKKHHDNYQSMGGGNASGNSASGGGGMGGQSNQRYMDIIRVQLSLKEEIKLSECENAWQPETLRRMSMFSAPTAAAATEADKENELEAVLKKVRGILNKLTPDNFEVLLKEMSSIKMDTQSKMTNVMLLIFEKTISEPNFAPTYARFCKVLFHEIKAENKSLFTSSLITRIQHEFESNVNDANAKAKKLQPTQDRINACSDATKKAELRAEMEDLEYQFRRRAWGTVRFIGELFKLQSLTSDRVLHCVESLLEHGCEEKLEYMCKLLTTVGHLLEAGSSEQYQSGGRIEKIFRRIQDIVQRSRGNNSSYRQHQQNIKISSRVRFMMQDVLDLRARNWDQPAGTTHTTGGSRQQQQQRHKQLDEPKAQQQQQQRGGHQQQQGGYQYQQQQQKQQHHHHGHDGGGNYFLQKLNKSHQQENQSLSIDPTKLRFSSSNNDDVTAKLGNSSHYQWRNVGNRPVSAAAATTQPSLLKRMPSASSTNTFSYPPYQQQSQTPPAVATPILSRSNSSTNNNNAENSPIEVSFDDKQCQEVITKLVEEVVSTRGWQNEVLSIWRSLVAKQPEAEAVILYVLMDYVHRGTVKRQQRLACANAFGYLMDQQALDMGTFNQAYTRFGEGFPDLLVDVPNGWTYVFEFLGPIMHDGHLELKDVWQRRWLDDSKCTLFFVRSFVSYFVQEFGAGYAHKLWHVDNQLDRGQMFWSDSRKFRDFLQANSFQFLEPNGTGTAAGLQQRSKVTRTPGEHVERISYLLSLSSDTAIDYINTNVHINANFVRQLTKFLCCDFALTNNNNNNNNKGGVTPQLQLNVETFRMQCTPLLRLCIDAQEAHEVACIDETVESLREHHLVEIEDELAAGEAICSALGVLYDCEVISRDSFDKWIKREIEKPANWSRPLMTKLRALIEEM</sequence>
<feature type="compositionally biased region" description="Low complexity" evidence="4">
    <location>
        <begin position="14"/>
        <end position="26"/>
    </location>
</feature>
<dbReference type="RefSeq" id="XP_034114617.1">
    <property type="nucleotide sequence ID" value="XM_034258726.2"/>
</dbReference>
<evidence type="ECO:0000259" key="5">
    <source>
        <dbReference type="PROSITE" id="PS51366"/>
    </source>
</evidence>
<proteinExistence type="inferred from homology"/>
<feature type="compositionally biased region" description="Low complexity" evidence="4">
    <location>
        <begin position="1536"/>
        <end position="1549"/>
    </location>
</feature>
<feature type="compositionally biased region" description="Polar residues" evidence="4">
    <location>
        <begin position="1610"/>
        <end position="1637"/>
    </location>
</feature>
<dbReference type="InterPro" id="IPR016024">
    <property type="entry name" value="ARM-type_fold"/>
</dbReference>
<protein>
    <submittedName>
        <fullName evidence="7">AF4/FMR2 family member lilli</fullName>
    </submittedName>
</protein>
<evidence type="ECO:0000313" key="7">
    <source>
        <dbReference type="RefSeq" id="XP_034114617.1"/>
    </source>
</evidence>
<name>A0A6P8ZCZ7_DROAB</name>
<feature type="region of interest" description="Disordered" evidence="4">
    <location>
        <begin position="812"/>
        <end position="889"/>
    </location>
</feature>
<dbReference type="GeneID" id="117574777"/>
<feature type="compositionally biased region" description="Low complexity" evidence="4">
    <location>
        <begin position="343"/>
        <end position="371"/>
    </location>
</feature>
<feature type="compositionally biased region" description="Low complexity" evidence="4">
    <location>
        <begin position="917"/>
        <end position="929"/>
    </location>
</feature>
<feature type="region of interest" description="Disordered" evidence="4">
    <location>
        <begin position="991"/>
        <end position="1019"/>
    </location>
</feature>
<dbReference type="Gene3D" id="1.25.40.180">
    <property type="match status" value="3"/>
</dbReference>
<comment type="similarity">
    <text evidence="1">Belongs to the eukaryotic initiation factor 4G family.</text>
</comment>
<feature type="compositionally biased region" description="Basic and acidic residues" evidence="4">
    <location>
        <begin position="1004"/>
        <end position="1019"/>
    </location>
</feature>
<feature type="region of interest" description="Disordered" evidence="4">
    <location>
        <begin position="706"/>
        <end position="778"/>
    </location>
</feature>
<feature type="region of interest" description="Disordered" evidence="4">
    <location>
        <begin position="916"/>
        <end position="947"/>
    </location>
</feature>
<keyword evidence="3" id="KW-0648">Protein biosynthesis</keyword>
<feature type="compositionally biased region" description="Low complexity" evidence="4">
    <location>
        <begin position="836"/>
        <end position="889"/>
    </location>
</feature>
<dbReference type="GO" id="GO:0003743">
    <property type="term" value="F:translation initiation factor activity"/>
    <property type="evidence" value="ECO:0007669"/>
    <property type="project" value="UniProtKB-KW"/>
</dbReference>
<feature type="compositionally biased region" description="Low complexity" evidence="4">
    <location>
        <begin position="1561"/>
        <end position="1585"/>
    </location>
</feature>
<feature type="compositionally biased region" description="Low complexity" evidence="4">
    <location>
        <begin position="1072"/>
        <end position="1083"/>
    </location>
</feature>
<feature type="region of interest" description="Disordered" evidence="4">
    <location>
        <begin position="1152"/>
        <end position="1175"/>
    </location>
</feature>
<dbReference type="PROSITE" id="PS51366">
    <property type="entry name" value="MI"/>
    <property type="match status" value="1"/>
</dbReference>
<feature type="compositionally biased region" description="Basic residues" evidence="4">
    <location>
        <begin position="27"/>
        <end position="39"/>
    </location>
</feature>
<feature type="compositionally biased region" description="Basic and acidic residues" evidence="4">
    <location>
        <begin position="930"/>
        <end position="947"/>
    </location>
</feature>
<feature type="region of interest" description="Disordered" evidence="4">
    <location>
        <begin position="625"/>
        <end position="684"/>
    </location>
</feature>
<feature type="compositionally biased region" description="Low complexity" evidence="4">
    <location>
        <begin position="1697"/>
        <end position="1711"/>
    </location>
</feature>
<reference evidence="7" key="1">
    <citation type="submission" date="2025-08" db="UniProtKB">
        <authorList>
            <consortium name="RefSeq"/>
        </authorList>
    </citation>
    <scope>IDENTIFICATION</scope>
    <source>
        <strain evidence="7">15112-1751.03</strain>
        <tissue evidence="7">Whole Adult</tissue>
    </source>
</reference>
<feature type="region of interest" description="Disordered" evidence="4">
    <location>
        <begin position="1038"/>
        <end position="1099"/>
    </location>
</feature>
<dbReference type="GO" id="GO:0016281">
    <property type="term" value="C:eukaryotic translation initiation factor 4F complex"/>
    <property type="evidence" value="ECO:0007669"/>
    <property type="project" value="TreeGrafter"/>
</dbReference>
<feature type="compositionally biased region" description="Gly residues" evidence="4">
    <location>
        <begin position="1"/>
        <end position="11"/>
    </location>
</feature>
<organism evidence="6 7">
    <name type="scientific">Drosophila albomicans</name>
    <name type="common">Fruit fly</name>
    <dbReference type="NCBI Taxonomy" id="7291"/>
    <lineage>
        <taxon>Eukaryota</taxon>
        <taxon>Metazoa</taxon>
        <taxon>Ecdysozoa</taxon>
        <taxon>Arthropoda</taxon>
        <taxon>Hexapoda</taxon>
        <taxon>Insecta</taxon>
        <taxon>Pterygota</taxon>
        <taxon>Neoptera</taxon>
        <taxon>Endopterygota</taxon>
        <taxon>Diptera</taxon>
        <taxon>Brachycera</taxon>
        <taxon>Muscomorpha</taxon>
        <taxon>Ephydroidea</taxon>
        <taxon>Drosophilidae</taxon>
        <taxon>Drosophila</taxon>
    </lineage>
</organism>
<dbReference type="Pfam" id="PF02854">
    <property type="entry name" value="MIF4G"/>
    <property type="match status" value="1"/>
</dbReference>
<feature type="compositionally biased region" description="Low complexity" evidence="4">
    <location>
        <begin position="150"/>
        <end position="190"/>
    </location>
</feature>
<dbReference type="SMART" id="SM00543">
    <property type="entry name" value="MIF4G"/>
    <property type="match status" value="1"/>
</dbReference>